<dbReference type="Pfam" id="PF04972">
    <property type="entry name" value="BON"/>
    <property type="match status" value="3"/>
</dbReference>
<organism evidence="3 4">
    <name type="scientific">Flavobacterium album</name>
    <dbReference type="NCBI Taxonomy" id="2175091"/>
    <lineage>
        <taxon>Bacteria</taxon>
        <taxon>Pseudomonadati</taxon>
        <taxon>Bacteroidota</taxon>
        <taxon>Flavobacteriia</taxon>
        <taxon>Flavobacteriales</taxon>
        <taxon>Flavobacteriaceae</taxon>
        <taxon>Flavobacterium</taxon>
    </lineage>
</organism>
<proteinExistence type="predicted"/>
<reference evidence="3 4" key="1">
    <citation type="submission" date="2018-04" db="EMBL/GenBank/DDBJ databases">
        <title>Genome sequencing of Flavobacterium sp. HYN0059.</title>
        <authorList>
            <person name="Yi H."/>
            <person name="Baek C."/>
        </authorList>
    </citation>
    <scope>NUCLEOTIDE SEQUENCE [LARGE SCALE GENOMIC DNA]</scope>
    <source>
        <strain evidence="3 4">HYN0059</strain>
    </source>
</reference>
<accession>A0A2S1R167</accession>
<feature type="domain" description="BON" evidence="2">
    <location>
        <begin position="78"/>
        <end position="146"/>
    </location>
</feature>
<dbReference type="PANTHER" id="PTHR34606:SF4">
    <property type="entry name" value="OUTER MEMBRANE LIPOPROTEIN DOLP"/>
    <property type="match status" value="1"/>
</dbReference>
<dbReference type="RefSeq" id="WP_108779108.1">
    <property type="nucleotide sequence ID" value="NZ_CP029186.1"/>
</dbReference>
<dbReference type="InterPro" id="IPR007055">
    <property type="entry name" value="BON_dom"/>
</dbReference>
<feature type="domain" description="BON" evidence="2">
    <location>
        <begin position="3"/>
        <end position="71"/>
    </location>
</feature>
<keyword evidence="3" id="KW-0808">Transferase</keyword>
<evidence type="ECO:0000313" key="4">
    <source>
        <dbReference type="Proteomes" id="UP000244929"/>
    </source>
</evidence>
<dbReference type="Proteomes" id="UP000244929">
    <property type="component" value="Chromosome"/>
</dbReference>
<dbReference type="EMBL" id="CP029186">
    <property type="protein sequence ID" value="AWH86385.1"/>
    <property type="molecule type" value="Genomic_DNA"/>
</dbReference>
<name>A0A2S1R167_9FLAO</name>
<dbReference type="KEGG" id="falb:HYN59_15270"/>
<dbReference type="InterPro" id="IPR051686">
    <property type="entry name" value="Lipoprotein_DolP"/>
</dbReference>
<sequence length="222" mass="24700">MKSNEKLQKDVQDAIKWEPLLHAAEIGVIVHDGIVTLTGTVDSYAKKTEAEQAAKSVAGVKAVVDDIEVRFANGFVISDTDIAESVVLALKGNWSVPDSKIKTTVDNGWVTLEGTLHWDFQRQAARNAVRYLAGVRGVTNKLMIKSEVEDQIEQKKVEDALRRNWAIDSDKIHVRAHGTTISLSGIVSSLFQKDEAERIAYKTPGVWFVDNQLVVEYDYLYA</sequence>
<evidence type="ECO:0000259" key="2">
    <source>
        <dbReference type="PROSITE" id="PS50914"/>
    </source>
</evidence>
<dbReference type="Gene3D" id="3.30.1340.30">
    <property type="match status" value="3"/>
</dbReference>
<dbReference type="AlphaFoldDB" id="A0A2S1R167"/>
<protein>
    <submittedName>
        <fullName evidence="3">Ornithine aminotransferase</fullName>
    </submittedName>
</protein>
<keyword evidence="1" id="KW-0732">Signal</keyword>
<feature type="domain" description="BON" evidence="2">
    <location>
        <begin position="149"/>
        <end position="217"/>
    </location>
</feature>
<keyword evidence="4" id="KW-1185">Reference proteome</keyword>
<dbReference type="PROSITE" id="PS50914">
    <property type="entry name" value="BON"/>
    <property type="match status" value="3"/>
</dbReference>
<keyword evidence="3" id="KW-0032">Aminotransferase</keyword>
<evidence type="ECO:0000313" key="3">
    <source>
        <dbReference type="EMBL" id="AWH86385.1"/>
    </source>
</evidence>
<dbReference type="GO" id="GO:0008483">
    <property type="term" value="F:transaminase activity"/>
    <property type="evidence" value="ECO:0007669"/>
    <property type="project" value="UniProtKB-KW"/>
</dbReference>
<gene>
    <name evidence="3" type="ORF">HYN59_15270</name>
</gene>
<dbReference type="OrthoDB" id="870892at2"/>
<dbReference type="SMART" id="SM00749">
    <property type="entry name" value="BON"/>
    <property type="match status" value="3"/>
</dbReference>
<evidence type="ECO:0000256" key="1">
    <source>
        <dbReference type="ARBA" id="ARBA00022729"/>
    </source>
</evidence>
<dbReference type="InterPro" id="IPR014004">
    <property type="entry name" value="Transpt-assoc_nodulatn_dom_bac"/>
</dbReference>
<dbReference type="PANTHER" id="PTHR34606">
    <property type="entry name" value="BON DOMAIN-CONTAINING PROTEIN"/>
    <property type="match status" value="1"/>
</dbReference>